<organism evidence="2 3">
    <name type="scientific">Planctopirus ephydatiae</name>
    <dbReference type="NCBI Taxonomy" id="2528019"/>
    <lineage>
        <taxon>Bacteria</taxon>
        <taxon>Pseudomonadati</taxon>
        <taxon>Planctomycetota</taxon>
        <taxon>Planctomycetia</taxon>
        <taxon>Planctomycetales</taxon>
        <taxon>Planctomycetaceae</taxon>
        <taxon>Planctopirus</taxon>
    </lineage>
</organism>
<name>A0A518GQ90_9PLAN</name>
<dbReference type="InterPro" id="IPR016181">
    <property type="entry name" value="Acyl_CoA_acyltransferase"/>
</dbReference>
<dbReference type="AlphaFoldDB" id="A0A518GQ90"/>
<dbReference type="Proteomes" id="UP000315349">
    <property type="component" value="Chromosome"/>
</dbReference>
<dbReference type="KEGG" id="peh:Spb1_27100"/>
<dbReference type="OrthoDB" id="209057at2"/>
<gene>
    <name evidence="2" type="ORF">Spb1_27100</name>
</gene>
<evidence type="ECO:0000313" key="2">
    <source>
        <dbReference type="EMBL" id="QDV30776.1"/>
    </source>
</evidence>
<protein>
    <recommendedName>
        <fullName evidence="1">BioF2-like acetyltransferase domain-containing protein</fullName>
    </recommendedName>
</protein>
<dbReference type="InterPro" id="IPR038740">
    <property type="entry name" value="BioF2-like_GNAT_dom"/>
</dbReference>
<evidence type="ECO:0000259" key="1">
    <source>
        <dbReference type="Pfam" id="PF13480"/>
    </source>
</evidence>
<proteinExistence type="predicted"/>
<sequence>MSSTCSEAEKSLEEGPVCIRRLHPLDVSQFDLMKWRTLFSESIDPNVFLDPEFVIPLIEEVPTGLCPILLIAEDLRTGRWLGLCLFEVACWSLLSPLPMARGLASPYAFQQGWLVSRESEKRAIDALLDYQLQQREWHGFQIKNLPVKSMQTQLMIEAAERLGISVTTTGEWQRAEYVVGRNQTTEDLLQACSKSRRKSLKRCRRALEELGEVQYRLEPVQSSRDPQVNDFLRLEKSGWKLLSGTAIGLKSADEAFFRRMIDGLAREQRVLFGELQLNGQTIASTCNLQSGDTLVGFKIGWDPAYSAGAPGLWSELEMAAAVSQRYPEITRIDSCAVRGSYVESVWKDRQELFSGTFSWSRRGKALQAAKSCYRTVRDLCQSSVKSHDE</sequence>
<dbReference type="Gene3D" id="3.40.630.30">
    <property type="match status" value="1"/>
</dbReference>
<dbReference type="SUPFAM" id="SSF55729">
    <property type="entry name" value="Acyl-CoA N-acyltransferases (Nat)"/>
    <property type="match status" value="1"/>
</dbReference>
<dbReference type="RefSeq" id="WP_145300663.1">
    <property type="nucleotide sequence ID" value="NZ_CP036299.1"/>
</dbReference>
<dbReference type="Pfam" id="PF13480">
    <property type="entry name" value="Acetyltransf_6"/>
    <property type="match status" value="1"/>
</dbReference>
<accession>A0A518GQ90</accession>
<feature type="domain" description="BioF2-like acetyltransferase" evidence="1">
    <location>
        <begin position="194"/>
        <end position="334"/>
    </location>
</feature>
<dbReference type="EMBL" id="CP036299">
    <property type="protein sequence ID" value="QDV30776.1"/>
    <property type="molecule type" value="Genomic_DNA"/>
</dbReference>
<keyword evidence="3" id="KW-1185">Reference proteome</keyword>
<reference evidence="2 3" key="1">
    <citation type="submission" date="2019-02" db="EMBL/GenBank/DDBJ databases">
        <title>Deep-cultivation of Planctomycetes and their phenomic and genomic characterization uncovers novel biology.</title>
        <authorList>
            <person name="Wiegand S."/>
            <person name="Jogler M."/>
            <person name="Boedeker C."/>
            <person name="Pinto D."/>
            <person name="Vollmers J."/>
            <person name="Rivas-Marin E."/>
            <person name="Kohn T."/>
            <person name="Peeters S.H."/>
            <person name="Heuer A."/>
            <person name="Rast P."/>
            <person name="Oberbeckmann S."/>
            <person name="Bunk B."/>
            <person name="Jeske O."/>
            <person name="Meyerdierks A."/>
            <person name="Storesund J.E."/>
            <person name="Kallscheuer N."/>
            <person name="Luecker S."/>
            <person name="Lage O.M."/>
            <person name="Pohl T."/>
            <person name="Merkel B.J."/>
            <person name="Hornburger P."/>
            <person name="Mueller R.-W."/>
            <person name="Bruemmer F."/>
            <person name="Labrenz M."/>
            <person name="Spormann A.M."/>
            <person name="Op den Camp H."/>
            <person name="Overmann J."/>
            <person name="Amann R."/>
            <person name="Jetten M.S.M."/>
            <person name="Mascher T."/>
            <person name="Medema M.H."/>
            <person name="Devos D.P."/>
            <person name="Kaster A.-K."/>
            <person name="Ovreas L."/>
            <person name="Rohde M."/>
            <person name="Galperin M.Y."/>
            <person name="Jogler C."/>
        </authorList>
    </citation>
    <scope>NUCLEOTIDE SEQUENCE [LARGE SCALE GENOMIC DNA]</scope>
    <source>
        <strain evidence="2 3">Spb1</strain>
    </source>
</reference>
<evidence type="ECO:0000313" key="3">
    <source>
        <dbReference type="Proteomes" id="UP000315349"/>
    </source>
</evidence>